<accession>C7PZH9</accession>
<proteinExistence type="predicted"/>
<dbReference type="SMART" id="SM00923">
    <property type="entry name" value="MbtH"/>
    <property type="match status" value="1"/>
</dbReference>
<feature type="region of interest" description="Disordered" evidence="1">
    <location>
        <begin position="62"/>
        <end position="104"/>
    </location>
</feature>
<feature type="compositionally biased region" description="Gly residues" evidence="1">
    <location>
        <begin position="68"/>
        <end position="79"/>
    </location>
</feature>
<protein>
    <submittedName>
        <fullName evidence="3">MbtH domain protein</fullName>
    </submittedName>
</protein>
<dbReference type="SUPFAM" id="SSF160582">
    <property type="entry name" value="MbtH-like"/>
    <property type="match status" value="1"/>
</dbReference>
<keyword evidence="4" id="KW-1185">Reference proteome</keyword>
<dbReference type="PANTHER" id="PTHR38444:SF1">
    <property type="entry name" value="ENTEROBACTIN BIOSYNTHESIS PROTEIN YBDZ"/>
    <property type="match status" value="1"/>
</dbReference>
<name>C7PZH9_CATAD</name>
<dbReference type="InterPro" id="IPR005153">
    <property type="entry name" value="MbtH-like_dom"/>
</dbReference>
<dbReference type="InterPro" id="IPR038020">
    <property type="entry name" value="MbtH-like_sf"/>
</dbReference>
<dbReference type="RefSeq" id="WP_012786929.1">
    <property type="nucleotide sequence ID" value="NC_013131.1"/>
</dbReference>
<evidence type="ECO:0000256" key="1">
    <source>
        <dbReference type="SAM" id="MobiDB-lite"/>
    </source>
</evidence>
<dbReference type="InterPro" id="IPR037407">
    <property type="entry name" value="MLP_fam"/>
</dbReference>
<evidence type="ECO:0000313" key="4">
    <source>
        <dbReference type="Proteomes" id="UP000000851"/>
    </source>
</evidence>
<dbReference type="Gene3D" id="3.90.820.10">
    <property type="entry name" value="Structural Genomics, Unknown Function 30-nov-00 1gh9 Mol_id"/>
    <property type="match status" value="1"/>
</dbReference>
<dbReference type="eggNOG" id="COG3251">
    <property type="taxonomic scope" value="Bacteria"/>
</dbReference>
<dbReference type="EMBL" id="CP001700">
    <property type="protein sequence ID" value="ACU71636.1"/>
    <property type="molecule type" value="Genomic_DNA"/>
</dbReference>
<dbReference type="KEGG" id="cai:Caci_2721"/>
<dbReference type="InParanoid" id="C7PZH9"/>
<dbReference type="STRING" id="479433.Caci_2721"/>
<dbReference type="Pfam" id="PF03621">
    <property type="entry name" value="MbtH"/>
    <property type="match status" value="1"/>
</dbReference>
<organism evidence="3 4">
    <name type="scientific">Catenulispora acidiphila (strain DSM 44928 / JCM 14897 / NBRC 102108 / NRRL B-24433 / ID139908)</name>
    <dbReference type="NCBI Taxonomy" id="479433"/>
    <lineage>
        <taxon>Bacteria</taxon>
        <taxon>Bacillati</taxon>
        <taxon>Actinomycetota</taxon>
        <taxon>Actinomycetes</taxon>
        <taxon>Catenulisporales</taxon>
        <taxon>Catenulisporaceae</taxon>
        <taxon>Catenulispora</taxon>
    </lineage>
</organism>
<sequence>MNVLDDEAAPFLVLGNAAQEYSLWPAAGDVPVPGGWRAVFGPAERHACLAEIGRVWVDRAGAESAGGESSGTGSAGGESAGTESTGTESARAQSTAATGSGGPR</sequence>
<dbReference type="AlphaFoldDB" id="C7PZH9"/>
<evidence type="ECO:0000313" key="3">
    <source>
        <dbReference type="EMBL" id="ACU71636.1"/>
    </source>
</evidence>
<dbReference type="PANTHER" id="PTHR38444">
    <property type="entry name" value="ENTEROBACTIN BIOSYNTHESIS PROTEIN YBDZ"/>
    <property type="match status" value="1"/>
</dbReference>
<dbReference type="GO" id="GO:0019290">
    <property type="term" value="P:siderophore biosynthetic process"/>
    <property type="evidence" value="ECO:0007669"/>
    <property type="project" value="TreeGrafter"/>
</dbReference>
<dbReference type="HOGENOM" id="CLU_2245068_0_0_11"/>
<reference evidence="3 4" key="1">
    <citation type="journal article" date="2009" name="Stand. Genomic Sci.">
        <title>Complete genome sequence of Catenulispora acidiphila type strain (ID 139908).</title>
        <authorList>
            <person name="Copeland A."/>
            <person name="Lapidus A."/>
            <person name="Glavina Del Rio T."/>
            <person name="Nolan M."/>
            <person name="Lucas S."/>
            <person name="Chen F."/>
            <person name="Tice H."/>
            <person name="Cheng J.F."/>
            <person name="Bruce D."/>
            <person name="Goodwin L."/>
            <person name="Pitluck S."/>
            <person name="Mikhailova N."/>
            <person name="Pati A."/>
            <person name="Ivanova N."/>
            <person name="Mavromatis K."/>
            <person name="Chen A."/>
            <person name="Palaniappan K."/>
            <person name="Chain P."/>
            <person name="Land M."/>
            <person name="Hauser L."/>
            <person name="Chang Y.J."/>
            <person name="Jeffries C.D."/>
            <person name="Chertkov O."/>
            <person name="Brettin T."/>
            <person name="Detter J.C."/>
            <person name="Han C."/>
            <person name="Ali Z."/>
            <person name="Tindall B.J."/>
            <person name="Goker M."/>
            <person name="Bristow J."/>
            <person name="Eisen J.A."/>
            <person name="Markowitz V."/>
            <person name="Hugenholtz P."/>
            <person name="Kyrpides N.C."/>
            <person name="Klenk H.P."/>
        </authorList>
    </citation>
    <scope>NUCLEOTIDE SEQUENCE [LARGE SCALE GENOMIC DNA]</scope>
    <source>
        <strain evidence="4">DSM 44928 / JCM 14897 / NBRC 102108 / NRRL B-24433 / ID139908</strain>
    </source>
</reference>
<gene>
    <name evidence="3" type="ordered locus">Caci_2721</name>
</gene>
<feature type="domain" description="MbtH-like" evidence="2">
    <location>
        <begin position="2"/>
        <end position="54"/>
    </location>
</feature>
<dbReference type="GO" id="GO:0005829">
    <property type="term" value="C:cytosol"/>
    <property type="evidence" value="ECO:0007669"/>
    <property type="project" value="TreeGrafter"/>
</dbReference>
<evidence type="ECO:0000259" key="2">
    <source>
        <dbReference type="SMART" id="SM00923"/>
    </source>
</evidence>
<dbReference type="Proteomes" id="UP000000851">
    <property type="component" value="Chromosome"/>
</dbReference>
<feature type="compositionally biased region" description="Low complexity" evidence="1">
    <location>
        <begin position="80"/>
        <end position="90"/>
    </location>
</feature>